<comment type="caution">
    <text evidence="1">The sequence shown here is derived from an EMBL/GenBank/DDBJ whole genome shotgun (WGS) entry which is preliminary data.</text>
</comment>
<keyword evidence="2" id="KW-1185">Reference proteome</keyword>
<gene>
    <name evidence="1" type="ORF">EVAR_27818_1</name>
</gene>
<protein>
    <submittedName>
        <fullName evidence="1">Uncharacterized protein</fullName>
    </submittedName>
</protein>
<evidence type="ECO:0000313" key="1">
    <source>
        <dbReference type="EMBL" id="GBP38632.1"/>
    </source>
</evidence>
<dbReference type="Proteomes" id="UP000299102">
    <property type="component" value="Unassembled WGS sequence"/>
</dbReference>
<organism evidence="1 2">
    <name type="scientific">Eumeta variegata</name>
    <name type="common">Bagworm moth</name>
    <name type="synonym">Eumeta japonica</name>
    <dbReference type="NCBI Taxonomy" id="151549"/>
    <lineage>
        <taxon>Eukaryota</taxon>
        <taxon>Metazoa</taxon>
        <taxon>Ecdysozoa</taxon>
        <taxon>Arthropoda</taxon>
        <taxon>Hexapoda</taxon>
        <taxon>Insecta</taxon>
        <taxon>Pterygota</taxon>
        <taxon>Neoptera</taxon>
        <taxon>Endopterygota</taxon>
        <taxon>Lepidoptera</taxon>
        <taxon>Glossata</taxon>
        <taxon>Ditrysia</taxon>
        <taxon>Tineoidea</taxon>
        <taxon>Psychidae</taxon>
        <taxon>Oiketicinae</taxon>
        <taxon>Eumeta</taxon>
    </lineage>
</organism>
<proteinExistence type="predicted"/>
<sequence length="100" mass="11201">MSRRTPGGAGHASRVWPLKARFLWPRAVALSTCRVVDASGRGNQTPIRVDVIERVWSATDAGAGVRRGKRIVYECPATWPTMIYEPRAPIKVGRNTRHRH</sequence>
<evidence type="ECO:0000313" key="2">
    <source>
        <dbReference type="Proteomes" id="UP000299102"/>
    </source>
</evidence>
<name>A0A4C1VJR6_EUMVA</name>
<dbReference type="EMBL" id="BGZK01000352">
    <property type="protein sequence ID" value="GBP38632.1"/>
    <property type="molecule type" value="Genomic_DNA"/>
</dbReference>
<accession>A0A4C1VJR6</accession>
<dbReference type="AlphaFoldDB" id="A0A4C1VJR6"/>
<reference evidence="1 2" key="1">
    <citation type="journal article" date="2019" name="Commun. Biol.">
        <title>The bagworm genome reveals a unique fibroin gene that provides high tensile strength.</title>
        <authorList>
            <person name="Kono N."/>
            <person name="Nakamura H."/>
            <person name="Ohtoshi R."/>
            <person name="Tomita M."/>
            <person name="Numata K."/>
            <person name="Arakawa K."/>
        </authorList>
    </citation>
    <scope>NUCLEOTIDE SEQUENCE [LARGE SCALE GENOMIC DNA]</scope>
</reference>